<reference evidence="1 2" key="1">
    <citation type="submission" date="2019-08" db="EMBL/GenBank/DDBJ databases">
        <authorList>
            <person name="Peeters C."/>
        </authorList>
    </citation>
    <scope>NUCLEOTIDE SEQUENCE [LARGE SCALE GENOMIC DNA]</scope>
    <source>
        <strain evidence="1 2">LMG 20603</strain>
    </source>
</reference>
<keyword evidence="2" id="KW-1185">Reference proteome</keyword>
<protein>
    <submittedName>
        <fullName evidence="1">Uncharacterized protein</fullName>
    </submittedName>
</protein>
<proteinExistence type="predicted"/>
<dbReference type="Proteomes" id="UP000382040">
    <property type="component" value="Unassembled WGS sequence"/>
</dbReference>
<dbReference type="AlphaFoldDB" id="A0A5E5BNN3"/>
<gene>
    <name evidence="1" type="ORF">PBR20603_00840</name>
</gene>
<accession>A0A5E5BNN3</accession>
<organism evidence="1 2">
    <name type="scientific">Pandoraea bronchicola</name>
    <dbReference type="NCBI Taxonomy" id="2508287"/>
    <lineage>
        <taxon>Bacteria</taxon>
        <taxon>Pseudomonadati</taxon>
        <taxon>Pseudomonadota</taxon>
        <taxon>Betaproteobacteria</taxon>
        <taxon>Burkholderiales</taxon>
        <taxon>Burkholderiaceae</taxon>
        <taxon>Pandoraea</taxon>
    </lineage>
</organism>
<name>A0A5E5BNN3_9BURK</name>
<evidence type="ECO:0000313" key="2">
    <source>
        <dbReference type="Proteomes" id="UP000382040"/>
    </source>
</evidence>
<sequence>MTMTPTFHVNKSLVIRSLDRCLFNPKTFTVLRMNASGFGIVQALQGKDFSHAEFMAAYRMSGRSDSDADRFLDKCLKHQLFVPMKLPEALTANAMEDGKLSSPSHL</sequence>
<evidence type="ECO:0000313" key="1">
    <source>
        <dbReference type="EMBL" id="VVE86916.1"/>
    </source>
</evidence>
<dbReference type="EMBL" id="CABPST010000001">
    <property type="protein sequence ID" value="VVE86916.1"/>
    <property type="molecule type" value="Genomic_DNA"/>
</dbReference>